<evidence type="ECO:0008006" key="3">
    <source>
        <dbReference type="Google" id="ProtNLM"/>
    </source>
</evidence>
<protein>
    <recommendedName>
        <fullName evidence="3">F-box domain-containing protein</fullName>
    </recommendedName>
</protein>
<dbReference type="STRING" id="71717.A0A4Y7TEH0"/>
<evidence type="ECO:0000313" key="2">
    <source>
        <dbReference type="Proteomes" id="UP000298030"/>
    </source>
</evidence>
<organism evidence="1 2">
    <name type="scientific">Coprinellus micaceus</name>
    <name type="common">Glistening ink-cap mushroom</name>
    <name type="synonym">Coprinus micaceus</name>
    <dbReference type="NCBI Taxonomy" id="71717"/>
    <lineage>
        <taxon>Eukaryota</taxon>
        <taxon>Fungi</taxon>
        <taxon>Dikarya</taxon>
        <taxon>Basidiomycota</taxon>
        <taxon>Agaricomycotina</taxon>
        <taxon>Agaricomycetes</taxon>
        <taxon>Agaricomycetidae</taxon>
        <taxon>Agaricales</taxon>
        <taxon>Agaricineae</taxon>
        <taxon>Psathyrellaceae</taxon>
        <taxon>Coprinellus</taxon>
    </lineage>
</organism>
<dbReference type="OrthoDB" id="2909228at2759"/>
<reference evidence="1 2" key="1">
    <citation type="journal article" date="2019" name="Nat. Ecol. Evol.">
        <title>Megaphylogeny resolves global patterns of mushroom evolution.</title>
        <authorList>
            <person name="Varga T."/>
            <person name="Krizsan K."/>
            <person name="Foldi C."/>
            <person name="Dima B."/>
            <person name="Sanchez-Garcia M."/>
            <person name="Sanchez-Ramirez S."/>
            <person name="Szollosi G.J."/>
            <person name="Szarkandi J.G."/>
            <person name="Papp V."/>
            <person name="Albert L."/>
            <person name="Andreopoulos W."/>
            <person name="Angelini C."/>
            <person name="Antonin V."/>
            <person name="Barry K.W."/>
            <person name="Bougher N.L."/>
            <person name="Buchanan P."/>
            <person name="Buyck B."/>
            <person name="Bense V."/>
            <person name="Catcheside P."/>
            <person name="Chovatia M."/>
            <person name="Cooper J."/>
            <person name="Damon W."/>
            <person name="Desjardin D."/>
            <person name="Finy P."/>
            <person name="Geml J."/>
            <person name="Haridas S."/>
            <person name="Hughes K."/>
            <person name="Justo A."/>
            <person name="Karasinski D."/>
            <person name="Kautmanova I."/>
            <person name="Kiss B."/>
            <person name="Kocsube S."/>
            <person name="Kotiranta H."/>
            <person name="LaButti K.M."/>
            <person name="Lechner B.E."/>
            <person name="Liimatainen K."/>
            <person name="Lipzen A."/>
            <person name="Lukacs Z."/>
            <person name="Mihaltcheva S."/>
            <person name="Morgado L.N."/>
            <person name="Niskanen T."/>
            <person name="Noordeloos M.E."/>
            <person name="Ohm R.A."/>
            <person name="Ortiz-Santana B."/>
            <person name="Ovrebo C."/>
            <person name="Racz N."/>
            <person name="Riley R."/>
            <person name="Savchenko A."/>
            <person name="Shiryaev A."/>
            <person name="Soop K."/>
            <person name="Spirin V."/>
            <person name="Szebenyi C."/>
            <person name="Tomsovsky M."/>
            <person name="Tulloss R.E."/>
            <person name="Uehling J."/>
            <person name="Grigoriev I.V."/>
            <person name="Vagvolgyi C."/>
            <person name="Papp T."/>
            <person name="Martin F.M."/>
            <person name="Miettinen O."/>
            <person name="Hibbett D.S."/>
            <person name="Nagy L.G."/>
        </authorList>
    </citation>
    <scope>NUCLEOTIDE SEQUENCE [LARGE SCALE GENOMIC DNA]</scope>
    <source>
        <strain evidence="1 2">FP101781</strain>
    </source>
</reference>
<comment type="caution">
    <text evidence="1">The sequence shown here is derived from an EMBL/GenBank/DDBJ whole genome shotgun (WGS) entry which is preliminary data.</text>
</comment>
<sequence length="262" mass="29623">MYIRPSFSSLMCAVATSQDVQSLERIRNAHICQHWRDVALTSAELWSNILFTAPKIAELMVTRAKKAPLTIALAQGDIRLLAPLSEILCHHSDHARSVEVTNISNADFLPLLATSMPMLEKLVLRFRYLLPLTLEDEVTGPDLPSRILHKSPPVLKHLEISAFHMPLYDMLPLVPTLIYLQLGTSHPLGHPQKLYSGRCVNYPGSKHSSTELRSLWLLPLRRYPYIDRMPIYTHRCHSANPQSAGCHLRPKCLHYCDVHGSS</sequence>
<accession>A0A4Y7TEH0</accession>
<name>A0A4Y7TEH0_COPMI</name>
<dbReference type="Proteomes" id="UP000298030">
    <property type="component" value="Unassembled WGS sequence"/>
</dbReference>
<keyword evidence="2" id="KW-1185">Reference proteome</keyword>
<evidence type="ECO:0000313" key="1">
    <source>
        <dbReference type="EMBL" id="TEB32576.1"/>
    </source>
</evidence>
<proteinExistence type="predicted"/>
<gene>
    <name evidence="1" type="ORF">FA13DRAFT_261586</name>
</gene>
<dbReference type="EMBL" id="QPFP01000015">
    <property type="protein sequence ID" value="TEB32576.1"/>
    <property type="molecule type" value="Genomic_DNA"/>
</dbReference>
<dbReference type="AlphaFoldDB" id="A0A4Y7TEH0"/>